<gene>
    <name evidence="2" type="ORF">Q7X28_01560</name>
</gene>
<dbReference type="InterPro" id="IPR024244">
    <property type="entry name" value="DUF2537"/>
</dbReference>
<keyword evidence="1" id="KW-0812">Transmembrane</keyword>
<proteinExistence type="predicted"/>
<reference evidence="2" key="1">
    <citation type="submission" date="2023-08" db="EMBL/GenBank/DDBJ databases">
        <title>The draft genome of Tsukamurella strandjordii strain 050030.</title>
        <authorList>
            <person name="Zhao F."/>
            <person name="Feng Y."/>
            <person name="Zong Z."/>
        </authorList>
    </citation>
    <scope>NUCLEOTIDE SEQUENCE</scope>
    <source>
        <strain evidence="2">050030</strain>
    </source>
</reference>
<dbReference type="RefSeq" id="WP_305110081.1">
    <property type="nucleotide sequence ID" value="NZ_BAAAII010000002.1"/>
</dbReference>
<dbReference type="Pfam" id="PF10801">
    <property type="entry name" value="DUF2537"/>
    <property type="match status" value="1"/>
</dbReference>
<protein>
    <submittedName>
        <fullName evidence="2">DUF2537 domain-containing protein</fullName>
    </submittedName>
</protein>
<dbReference type="Proteomes" id="UP001178281">
    <property type="component" value="Unassembled WGS sequence"/>
</dbReference>
<dbReference type="EMBL" id="JAUTIX010000001">
    <property type="protein sequence ID" value="MDP0396604.1"/>
    <property type="molecule type" value="Genomic_DNA"/>
</dbReference>
<feature type="transmembrane region" description="Helical" evidence="1">
    <location>
        <begin position="12"/>
        <end position="31"/>
    </location>
</feature>
<comment type="caution">
    <text evidence="2">The sequence shown here is derived from an EMBL/GenBank/DDBJ whole genome shotgun (WGS) entry which is preliminary data.</text>
</comment>
<keyword evidence="1" id="KW-1133">Transmembrane helix</keyword>
<evidence type="ECO:0000313" key="2">
    <source>
        <dbReference type="EMBL" id="MDP0396604.1"/>
    </source>
</evidence>
<name>A0AA90NLD1_9ACTN</name>
<keyword evidence="3" id="KW-1185">Reference proteome</keyword>
<keyword evidence="1" id="KW-0472">Membrane</keyword>
<feature type="transmembrane region" description="Helical" evidence="1">
    <location>
        <begin position="37"/>
        <end position="57"/>
    </location>
</feature>
<organism evidence="2 3">
    <name type="scientific">Tsukamurella strandjordii</name>
    <dbReference type="NCBI Taxonomy" id="147577"/>
    <lineage>
        <taxon>Bacteria</taxon>
        <taxon>Bacillati</taxon>
        <taxon>Actinomycetota</taxon>
        <taxon>Actinomycetes</taxon>
        <taxon>Mycobacteriales</taxon>
        <taxon>Tsukamurellaceae</taxon>
        <taxon>Tsukamurella</taxon>
    </lineage>
</organism>
<sequence>MRYTPAFTGTAVAVLVAMLGGTVLSLLFVTVMLVNMWLGLGLLALGTGGAAPVLYGYRHRPVTRWFCAGGAVALLLTWLCALAAIGNGVVG</sequence>
<dbReference type="AlphaFoldDB" id="A0AA90NLD1"/>
<feature type="transmembrane region" description="Helical" evidence="1">
    <location>
        <begin position="64"/>
        <end position="85"/>
    </location>
</feature>
<evidence type="ECO:0000256" key="1">
    <source>
        <dbReference type="SAM" id="Phobius"/>
    </source>
</evidence>
<evidence type="ECO:0000313" key="3">
    <source>
        <dbReference type="Proteomes" id="UP001178281"/>
    </source>
</evidence>
<accession>A0AA90NLD1</accession>